<accession>A0ABW1A9G8</accession>
<sequence>MKREQHTGRYGGARPAPSRRHFLGVWLDPLSIDETVAACVKAVEQRTPLTIGVLNAAKIVRLRQNDGLRRAVLGCDLVLADGQSVVWASRLLREPLPERVAGIDLMLALLPEAERRGDRVFFFGARPDVLERTLAEVRRRFPALVIAGSRHGYFSSAEAPEIADSIREARTDLLFIGVSSPMKELFIRDWAARTGACVAHGVGGTFDVLAGEVRRAPEWWQRHGLEWLYRVIQEPLRLGPRYFTTNFTFVALVAGAAAGEALRGAASRLLRRGRPPGARPR</sequence>
<dbReference type="Pfam" id="PF03808">
    <property type="entry name" value="Glyco_tran_WecG"/>
    <property type="match status" value="1"/>
</dbReference>
<comment type="caution">
    <text evidence="3">The sequence shown here is derived from an EMBL/GenBank/DDBJ whole genome shotgun (WGS) entry which is preliminary data.</text>
</comment>
<proteinExistence type="predicted"/>
<dbReference type="RefSeq" id="WP_378287755.1">
    <property type="nucleotide sequence ID" value="NZ_JBHSON010000075.1"/>
</dbReference>
<evidence type="ECO:0000313" key="3">
    <source>
        <dbReference type="EMBL" id="MFC5751796.1"/>
    </source>
</evidence>
<dbReference type="InterPro" id="IPR004629">
    <property type="entry name" value="WecG_TagA_CpsF"/>
</dbReference>
<dbReference type="EMBL" id="JBHSON010000075">
    <property type="protein sequence ID" value="MFC5751796.1"/>
    <property type="molecule type" value="Genomic_DNA"/>
</dbReference>
<dbReference type="PANTHER" id="PTHR34136">
    <property type="match status" value="1"/>
</dbReference>
<name>A0ABW1A9G8_9ACTN</name>
<evidence type="ECO:0000313" key="4">
    <source>
        <dbReference type="Proteomes" id="UP001596074"/>
    </source>
</evidence>
<dbReference type="Proteomes" id="UP001596074">
    <property type="component" value="Unassembled WGS sequence"/>
</dbReference>
<gene>
    <name evidence="3" type="ORF">ACFPZN_39820</name>
</gene>
<evidence type="ECO:0000256" key="2">
    <source>
        <dbReference type="ARBA" id="ARBA00022679"/>
    </source>
</evidence>
<evidence type="ECO:0000256" key="1">
    <source>
        <dbReference type="ARBA" id="ARBA00022676"/>
    </source>
</evidence>
<dbReference type="NCBIfam" id="TIGR00696">
    <property type="entry name" value="wecG_tagA_cpsF"/>
    <property type="match status" value="1"/>
</dbReference>
<dbReference type="PANTHER" id="PTHR34136:SF1">
    <property type="entry name" value="UDP-N-ACETYL-D-MANNOSAMINURONIC ACID TRANSFERASE"/>
    <property type="match status" value="1"/>
</dbReference>
<keyword evidence="4" id="KW-1185">Reference proteome</keyword>
<keyword evidence="1" id="KW-0328">Glycosyltransferase</keyword>
<reference evidence="4" key="1">
    <citation type="journal article" date="2019" name="Int. J. Syst. Evol. Microbiol.">
        <title>The Global Catalogue of Microorganisms (GCM) 10K type strain sequencing project: providing services to taxonomists for standard genome sequencing and annotation.</title>
        <authorList>
            <consortium name="The Broad Institute Genomics Platform"/>
            <consortium name="The Broad Institute Genome Sequencing Center for Infectious Disease"/>
            <person name="Wu L."/>
            <person name="Ma J."/>
        </authorList>
    </citation>
    <scope>NUCLEOTIDE SEQUENCE [LARGE SCALE GENOMIC DNA]</scope>
    <source>
        <strain evidence="4">KCTC 42087</strain>
    </source>
</reference>
<keyword evidence="2" id="KW-0808">Transferase</keyword>
<organism evidence="3 4">
    <name type="scientific">Actinomadura rugatobispora</name>
    <dbReference type="NCBI Taxonomy" id="1994"/>
    <lineage>
        <taxon>Bacteria</taxon>
        <taxon>Bacillati</taxon>
        <taxon>Actinomycetota</taxon>
        <taxon>Actinomycetes</taxon>
        <taxon>Streptosporangiales</taxon>
        <taxon>Thermomonosporaceae</taxon>
        <taxon>Actinomadura</taxon>
    </lineage>
</organism>
<protein>
    <submittedName>
        <fullName evidence="3">WecB/TagA/CpsF family glycosyltransferase</fullName>
    </submittedName>
</protein>
<dbReference type="CDD" id="cd06533">
    <property type="entry name" value="Glyco_transf_WecG_TagA"/>
    <property type="match status" value="1"/>
</dbReference>